<comment type="caution">
    <text evidence="1">The sequence shown here is derived from an EMBL/GenBank/DDBJ whole genome shotgun (WGS) entry which is preliminary data.</text>
</comment>
<reference evidence="1" key="1">
    <citation type="submission" date="2023-05" db="EMBL/GenBank/DDBJ databases">
        <authorList>
            <person name="Stuckert A."/>
        </authorList>
    </citation>
    <scope>NUCLEOTIDE SEQUENCE</scope>
</reference>
<dbReference type="EMBL" id="CATNWA010014384">
    <property type="protein sequence ID" value="CAI9571178.1"/>
    <property type="molecule type" value="Genomic_DNA"/>
</dbReference>
<sequence length="78" mass="8946">MDPQQVMFSGFPLFCTGDLISFTALVITTAVSSEGNPENMTCWRSMRTGVEKHCHRVRLPDLQNESWRHLTDHTHLMV</sequence>
<protein>
    <submittedName>
        <fullName evidence="1">Uncharacterized protein</fullName>
    </submittedName>
</protein>
<evidence type="ECO:0000313" key="2">
    <source>
        <dbReference type="Proteomes" id="UP001162483"/>
    </source>
</evidence>
<accession>A0ABN9DF30</accession>
<proteinExistence type="predicted"/>
<feature type="non-terminal residue" evidence="1">
    <location>
        <position position="78"/>
    </location>
</feature>
<dbReference type="Proteomes" id="UP001162483">
    <property type="component" value="Unassembled WGS sequence"/>
</dbReference>
<keyword evidence="2" id="KW-1185">Reference proteome</keyword>
<evidence type="ECO:0000313" key="1">
    <source>
        <dbReference type="EMBL" id="CAI9571178.1"/>
    </source>
</evidence>
<name>A0ABN9DF30_9NEOB</name>
<gene>
    <name evidence="1" type="ORF">SPARVUS_LOCUS7198158</name>
</gene>
<organism evidence="1 2">
    <name type="scientific">Staurois parvus</name>
    <dbReference type="NCBI Taxonomy" id="386267"/>
    <lineage>
        <taxon>Eukaryota</taxon>
        <taxon>Metazoa</taxon>
        <taxon>Chordata</taxon>
        <taxon>Craniata</taxon>
        <taxon>Vertebrata</taxon>
        <taxon>Euteleostomi</taxon>
        <taxon>Amphibia</taxon>
        <taxon>Batrachia</taxon>
        <taxon>Anura</taxon>
        <taxon>Neobatrachia</taxon>
        <taxon>Ranoidea</taxon>
        <taxon>Ranidae</taxon>
        <taxon>Staurois</taxon>
    </lineage>
</organism>